<dbReference type="AlphaFoldDB" id="A0A2U0TJM2"/>
<reference evidence="3 4" key="1">
    <citation type="submission" date="2018-05" db="EMBL/GenBank/DDBJ databases">
        <title>Genomic Encyclopedia of Type Strains, Phase IV (KMG-IV): sequencing the most valuable type-strain genomes for metagenomic binning, comparative biology and taxonomic classification.</title>
        <authorList>
            <person name="Goeker M."/>
        </authorList>
    </citation>
    <scope>NUCLEOTIDE SEQUENCE [LARGE SCALE GENOMIC DNA]</scope>
    <source>
        <strain evidence="3 4">DSM 100333</strain>
    </source>
</reference>
<evidence type="ECO:0000313" key="4">
    <source>
        <dbReference type="Proteomes" id="UP000245870"/>
    </source>
</evidence>
<evidence type="ECO:0000313" key="3">
    <source>
        <dbReference type="EMBL" id="PVX43764.1"/>
    </source>
</evidence>
<dbReference type="PROSITE" id="PS51257">
    <property type="entry name" value="PROKAR_LIPOPROTEIN"/>
    <property type="match status" value="1"/>
</dbReference>
<gene>
    <name evidence="3" type="ORF">C7379_1407</name>
</gene>
<protein>
    <submittedName>
        <fullName evidence="3">Uncharacterized protein</fullName>
    </submittedName>
</protein>
<feature type="compositionally biased region" description="Basic and acidic residues" evidence="1">
    <location>
        <begin position="174"/>
        <end position="184"/>
    </location>
</feature>
<comment type="caution">
    <text evidence="3">The sequence shown here is derived from an EMBL/GenBank/DDBJ whole genome shotgun (WGS) entry which is preliminary data.</text>
</comment>
<feature type="signal peptide" evidence="2">
    <location>
        <begin position="1"/>
        <end position="18"/>
    </location>
</feature>
<sequence>MKKTFLFFALVFSCFMFSACNSDEESIESINSTSNVSKNVNEDVVKLLQLFESKHFKNLDEAASYARKLAGNVTPITRAVNEEDFATAHISPEAYRTLEEMKSVKIDTLASLEKLRSQLIYIVENSKLDKNSAEYQSLRCSADAAVEVIYYSKSLQDNSTITRSSRTSKGATKTSKEATKRSKKEATKKIPIDWTGAIRCIIGTIGSTGLGAVGGAGAGTFTLPIIGTISGTALGAVSGAMVGCATFC</sequence>
<keyword evidence="2" id="KW-0732">Signal</keyword>
<dbReference type="RefSeq" id="WP_207773432.1">
    <property type="nucleotide sequence ID" value="NZ_QENY01000040.1"/>
</dbReference>
<feature type="compositionally biased region" description="Polar residues" evidence="1">
    <location>
        <begin position="161"/>
        <end position="173"/>
    </location>
</feature>
<dbReference type="Proteomes" id="UP000245870">
    <property type="component" value="Unassembled WGS sequence"/>
</dbReference>
<evidence type="ECO:0000256" key="2">
    <source>
        <dbReference type="SAM" id="SignalP"/>
    </source>
</evidence>
<evidence type="ECO:0000256" key="1">
    <source>
        <dbReference type="SAM" id="MobiDB-lite"/>
    </source>
</evidence>
<organism evidence="3 4">
    <name type="scientific">Hallella colorans</name>
    <dbReference type="NCBI Taxonomy" id="1703337"/>
    <lineage>
        <taxon>Bacteria</taxon>
        <taxon>Pseudomonadati</taxon>
        <taxon>Bacteroidota</taxon>
        <taxon>Bacteroidia</taxon>
        <taxon>Bacteroidales</taxon>
        <taxon>Prevotellaceae</taxon>
        <taxon>Hallella</taxon>
    </lineage>
</organism>
<dbReference type="EMBL" id="QENY01000040">
    <property type="protein sequence ID" value="PVX43764.1"/>
    <property type="molecule type" value="Genomic_DNA"/>
</dbReference>
<name>A0A2U0TJM2_9BACT</name>
<feature type="region of interest" description="Disordered" evidence="1">
    <location>
        <begin position="161"/>
        <end position="184"/>
    </location>
</feature>
<keyword evidence="4" id="KW-1185">Reference proteome</keyword>
<feature type="chain" id="PRO_5015451137" evidence="2">
    <location>
        <begin position="19"/>
        <end position="248"/>
    </location>
</feature>
<proteinExistence type="predicted"/>
<accession>A0A2U0TJM2</accession>